<proteinExistence type="predicted"/>
<evidence type="ECO:0000313" key="3">
    <source>
        <dbReference type="Proteomes" id="UP000249842"/>
    </source>
</evidence>
<name>A0A328AGA0_9CAUL</name>
<protein>
    <submittedName>
        <fullName evidence="2">Uncharacterized protein</fullName>
    </submittedName>
</protein>
<evidence type="ECO:0000256" key="1">
    <source>
        <dbReference type="SAM" id="MobiDB-lite"/>
    </source>
</evidence>
<dbReference type="EMBL" id="QFYP01000002">
    <property type="protein sequence ID" value="RAK52464.1"/>
    <property type="molecule type" value="Genomic_DNA"/>
</dbReference>
<dbReference type="OrthoDB" id="7193552at2"/>
<keyword evidence="3" id="KW-1185">Reference proteome</keyword>
<evidence type="ECO:0000313" key="2">
    <source>
        <dbReference type="EMBL" id="RAK52464.1"/>
    </source>
</evidence>
<feature type="compositionally biased region" description="Basic and acidic residues" evidence="1">
    <location>
        <begin position="168"/>
        <end position="189"/>
    </location>
</feature>
<feature type="region of interest" description="Disordered" evidence="1">
    <location>
        <begin position="154"/>
        <end position="239"/>
    </location>
</feature>
<reference evidence="3" key="1">
    <citation type="submission" date="2018-05" db="EMBL/GenBank/DDBJ databases">
        <authorList>
            <person name="Li X."/>
        </authorList>
    </citation>
    <scope>NUCLEOTIDE SEQUENCE [LARGE SCALE GENOMIC DNA]</scope>
    <source>
        <strain evidence="3">HKS-05</strain>
    </source>
</reference>
<accession>A0A328AGA0</accession>
<gene>
    <name evidence="2" type="ORF">DJ021_18385</name>
</gene>
<dbReference type="RefSeq" id="WP_111459188.1">
    <property type="nucleotide sequence ID" value="NZ_QFYP01000002.1"/>
</dbReference>
<organism evidence="2 3">
    <name type="scientific">Phenylobacterium hankyongense</name>
    <dbReference type="NCBI Taxonomy" id="1813876"/>
    <lineage>
        <taxon>Bacteria</taxon>
        <taxon>Pseudomonadati</taxon>
        <taxon>Pseudomonadota</taxon>
        <taxon>Alphaproteobacteria</taxon>
        <taxon>Caulobacterales</taxon>
        <taxon>Caulobacteraceae</taxon>
        <taxon>Phenylobacterium</taxon>
    </lineage>
</organism>
<feature type="region of interest" description="Disordered" evidence="1">
    <location>
        <begin position="76"/>
        <end position="122"/>
    </location>
</feature>
<dbReference type="AlphaFoldDB" id="A0A328AGA0"/>
<comment type="caution">
    <text evidence="2">The sequence shown here is derived from an EMBL/GenBank/DDBJ whole genome shotgun (WGS) entry which is preliminary data.</text>
</comment>
<dbReference type="Proteomes" id="UP000249842">
    <property type="component" value="Unassembled WGS sequence"/>
</dbReference>
<sequence length="239" mass="24723">MQTASRRRTISALAASAAAHLVLLTVLALQAPMLRVPPEVGGPPEPVIPILIMPRVPPAAAGTGTRPAPIQLHRRPQRNLPPALPLPPLVVAPAKPEDSAAAPKTSGPTLTPPPPAPPESVRSALRTTFGCTEAQMAGLSQSERERCLETLGRGARDAPFLPPGAGLSRDKRAAFDKAAADKDTRKTAMDRPAAGATTLPAPSDYDGEPYQSGAGASALGPQSFPSSKRAAPKLDRLPP</sequence>